<dbReference type="Proteomes" id="UP001148838">
    <property type="component" value="Unassembled WGS sequence"/>
</dbReference>
<dbReference type="EMBL" id="JAJSOF020000013">
    <property type="protein sequence ID" value="KAJ4443194.1"/>
    <property type="molecule type" value="Genomic_DNA"/>
</dbReference>
<proteinExistence type="predicted"/>
<protein>
    <submittedName>
        <fullName evidence="1">Uncharacterized protein</fullName>
    </submittedName>
</protein>
<evidence type="ECO:0000313" key="2">
    <source>
        <dbReference type="Proteomes" id="UP001148838"/>
    </source>
</evidence>
<comment type="caution">
    <text evidence="1">The sequence shown here is derived from an EMBL/GenBank/DDBJ whole genome shotgun (WGS) entry which is preliminary data.</text>
</comment>
<evidence type="ECO:0000313" key="1">
    <source>
        <dbReference type="EMBL" id="KAJ4443194.1"/>
    </source>
</evidence>
<keyword evidence="2" id="KW-1185">Reference proteome</keyword>
<name>A0ABQ8TB55_PERAM</name>
<accession>A0ABQ8TB55</accession>
<organism evidence="1 2">
    <name type="scientific">Periplaneta americana</name>
    <name type="common">American cockroach</name>
    <name type="synonym">Blatta americana</name>
    <dbReference type="NCBI Taxonomy" id="6978"/>
    <lineage>
        <taxon>Eukaryota</taxon>
        <taxon>Metazoa</taxon>
        <taxon>Ecdysozoa</taxon>
        <taxon>Arthropoda</taxon>
        <taxon>Hexapoda</taxon>
        <taxon>Insecta</taxon>
        <taxon>Pterygota</taxon>
        <taxon>Neoptera</taxon>
        <taxon>Polyneoptera</taxon>
        <taxon>Dictyoptera</taxon>
        <taxon>Blattodea</taxon>
        <taxon>Blattoidea</taxon>
        <taxon>Blattidae</taxon>
        <taxon>Blattinae</taxon>
        <taxon>Periplaneta</taxon>
    </lineage>
</organism>
<reference evidence="1 2" key="1">
    <citation type="journal article" date="2022" name="Allergy">
        <title>Genome assembly and annotation of Periplaneta americana reveal a comprehensive cockroach allergen profile.</title>
        <authorList>
            <person name="Wang L."/>
            <person name="Xiong Q."/>
            <person name="Saelim N."/>
            <person name="Wang L."/>
            <person name="Nong W."/>
            <person name="Wan A.T."/>
            <person name="Shi M."/>
            <person name="Liu X."/>
            <person name="Cao Q."/>
            <person name="Hui J.H.L."/>
            <person name="Sookrung N."/>
            <person name="Leung T.F."/>
            <person name="Tungtrongchitr A."/>
            <person name="Tsui S.K.W."/>
        </authorList>
    </citation>
    <scope>NUCLEOTIDE SEQUENCE [LARGE SCALE GENOMIC DNA]</scope>
    <source>
        <strain evidence="1">PWHHKU_190912</strain>
    </source>
</reference>
<gene>
    <name evidence="1" type="ORF">ANN_04844</name>
</gene>
<sequence>MLHRNNCNARCVTNVDFENIRILTDGTANHLHPPNVTEARVRQVLNGIRRRGRGNPTESPGSVVRQDLAGVHNEQIIASLPQRNVVIRMVSYHSTSHVLNQ</sequence>